<keyword evidence="12 15" id="KW-0496">Mitochondrion</keyword>
<keyword evidence="6 15" id="KW-0679">Respiratory chain</keyword>
<sequence length="162" mass="18031">MIFYLTFIFMLLGSTLVFYSLSPYYGALGLVIVAMSGCILCSLMGLSFMALVLLLIYVGGMLVVFVYSSALSAERYPVVSNTKEVLVLFFVLILWVSFNFDLLLNLSEVSWVNYNNVDLVGSGVLYSNIWWYLVVGGYILFVALVVALVITYGSEYNVLKAL</sequence>
<comment type="catalytic activity">
    <reaction evidence="14 15">
        <text>a ubiquinone + NADH + 5 H(+)(in) = a ubiquinol + NAD(+) + 4 H(+)(out)</text>
        <dbReference type="Rhea" id="RHEA:29091"/>
        <dbReference type="Rhea" id="RHEA-COMP:9565"/>
        <dbReference type="Rhea" id="RHEA-COMP:9566"/>
        <dbReference type="ChEBI" id="CHEBI:15378"/>
        <dbReference type="ChEBI" id="CHEBI:16389"/>
        <dbReference type="ChEBI" id="CHEBI:17976"/>
        <dbReference type="ChEBI" id="CHEBI:57540"/>
        <dbReference type="ChEBI" id="CHEBI:57945"/>
        <dbReference type="EC" id="7.1.1.2"/>
    </reaction>
</comment>
<dbReference type="EC" id="7.1.1.2" evidence="3 15"/>
<dbReference type="AlphaFoldDB" id="A0A481MVG4"/>
<feature type="transmembrane region" description="Helical" evidence="15">
    <location>
        <begin position="28"/>
        <end position="48"/>
    </location>
</feature>
<proteinExistence type="inferred from homology"/>
<feature type="transmembrane region" description="Helical" evidence="15">
    <location>
        <begin position="129"/>
        <end position="152"/>
    </location>
</feature>
<gene>
    <name evidence="16" type="primary">NADH6</name>
</gene>
<dbReference type="Gene3D" id="1.20.120.1200">
    <property type="entry name" value="NADH-ubiquinone/plastoquinone oxidoreductase chain 6, subunit NuoJ"/>
    <property type="match status" value="1"/>
</dbReference>
<name>A0A481MVG4_9ECHI</name>
<dbReference type="InterPro" id="IPR001457">
    <property type="entry name" value="NADH_UbQ/plastoQ_OxRdtase_su6"/>
</dbReference>
<evidence type="ECO:0000256" key="1">
    <source>
        <dbReference type="ARBA" id="ARBA00004225"/>
    </source>
</evidence>
<keyword evidence="5 15" id="KW-0813">Transport</keyword>
<geneLocation type="mitochondrion" evidence="16"/>
<dbReference type="PANTHER" id="PTHR11435:SF1">
    <property type="entry name" value="NADH-UBIQUINONE OXIDOREDUCTASE CHAIN 6"/>
    <property type="match status" value="1"/>
</dbReference>
<accession>A0A481MVG4</accession>
<feature type="transmembrane region" description="Helical" evidence="15">
    <location>
        <begin position="85"/>
        <end position="104"/>
    </location>
</feature>
<evidence type="ECO:0000256" key="11">
    <source>
        <dbReference type="ARBA" id="ARBA00023027"/>
    </source>
</evidence>
<dbReference type="EMBL" id="MH473231">
    <property type="protein sequence ID" value="QAU54037.1"/>
    <property type="molecule type" value="Genomic_DNA"/>
</dbReference>
<dbReference type="GO" id="GO:0008137">
    <property type="term" value="F:NADH dehydrogenase (ubiquinone) activity"/>
    <property type="evidence" value="ECO:0007669"/>
    <property type="project" value="UniProtKB-UniRule"/>
</dbReference>
<dbReference type="InterPro" id="IPR042106">
    <property type="entry name" value="Nuo/plastoQ_OxRdtase_6_NuoJ"/>
</dbReference>
<evidence type="ECO:0000256" key="7">
    <source>
        <dbReference type="ARBA" id="ARBA00022692"/>
    </source>
</evidence>
<organism evidence="16">
    <name type="scientific">Distolasterias nipon</name>
    <dbReference type="NCBI Taxonomy" id="60573"/>
    <lineage>
        <taxon>Eukaryota</taxon>
        <taxon>Metazoa</taxon>
        <taxon>Echinodermata</taxon>
        <taxon>Eleutherozoa</taxon>
        <taxon>Asterozoa</taxon>
        <taxon>Asteroidea</taxon>
        <taxon>Forcipulatacea</taxon>
        <taxon>Forcipulatida</taxon>
        <taxon>Asteriidae</taxon>
        <taxon>Distolasterias</taxon>
    </lineage>
</organism>
<evidence type="ECO:0000256" key="9">
    <source>
        <dbReference type="ARBA" id="ARBA00022982"/>
    </source>
</evidence>
<evidence type="ECO:0000256" key="14">
    <source>
        <dbReference type="ARBA" id="ARBA00049551"/>
    </source>
</evidence>
<comment type="similarity">
    <text evidence="2 15">Belongs to the complex I subunit 6 family.</text>
</comment>
<comment type="subcellular location">
    <subcellularLocation>
        <location evidence="1 15">Mitochondrion membrane</location>
        <topology evidence="1 15">Multi-pass membrane protein</topology>
    </subcellularLocation>
</comment>
<evidence type="ECO:0000256" key="6">
    <source>
        <dbReference type="ARBA" id="ARBA00022660"/>
    </source>
</evidence>
<keyword evidence="8 15" id="KW-1278">Translocase</keyword>
<evidence type="ECO:0000256" key="5">
    <source>
        <dbReference type="ARBA" id="ARBA00022448"/>
    </source>
</evidence>
<dbReference type="GO" id="GO:0031966">
    <property type="term" value="C:mitochondrial membrane"/>
    <property type="evidence" value="ECO:0007669"/>
    <property type="project" value="UniProtKB-SubCell"/>
</dbReference>
<keyword evidence="10 15" id="KW-1133">Transmembrane helix</keyword>
<evidence type="ECO:0000256" key="4">
    <source>
        <dbReference type="ARBA" id="ARBA00021095"/>
    </source>
</evidence>
<evidence type="ECO:0000256" key="12">
    <source>
        <dbReference type="ARBA" id="ARBA00023128"/>
    </source>
</evidence>
<dbReference type="Pfam" id="PF00499">
    <property type="entry name" value="Oxidored_q3"/>
    <property type="match status" value="1"/>
</dbReference>
<keyword evidence="11 15" id="KW-0520">NAD</keyword>
<evidence type="ECO:0000256" key="8">
    <source>
        <dbReference type="ARBA" id="ARBA00022967"/>
    </source>
</evidence>
<evidence type="ECO:0000256" key="2">
    <source>
        <dbReference type="ARBA" id="ARBA00005698"/>
    </source>
</evidence>
<comment type="function">
    <text evidence="15">Core subunit of the mitochondrial membrane respiratory chain NADH dehydrogenase (Complex I) which catalyzes electron transfer from NADH through the respiratory chain, using ubiquinone as an electron acceptor. Essential for the catalytic activity and assembly of complex I.</text>
</comment>
<evidence type="ECO:0000256" key="3">
    <source>
        <dbReference type="ARBA" id="ARBA00012944"/>
    </source>
</evidence>
<dbReference type="PANTHER" id="PTHR11435">
    <property type="entry name" value="NADH UBIQUINONE OXIDOREDUCTASE SUBUNIT ND6"/>
    <property type="match status" value="1"/>
</dbReference>
<protein>
    <recommendedName>
        <fullName evidence="4 15">NADH-ubiquinone oxidoreductase chain 6</fullName>
        <ecNumber evidence="3 15">7.1.1.2</ecNumber>
    </recommendedName>
</protein>
<evidence type="ECO:0000313" key="16">
    <source>
        <dbReference type="EMBL" id="QAU54037.1"/>
    </source>
</evidence>
<keyword evidence="15" id="KW-0830">Ubiquinone</keyword>
<dbReference type="InterPro" id="IPR050269">
    <property type="entry name" value="ComplexI_Subunit6"/>
</dbReference>
<evidence type="ECO:0000256" key="15">
    <source>
        <dbReference type="RuleBase" id="RU004430"/>
    </source>
</evidence>
<keyword evidence="9 15" id="KW-0249">Electron transport</keyword>
<evidence type="ECO:0000256" key="10">
    <source>
        <dbReference type="ARBA" id="ARBA00022989"/>
    </source>
</evidence>
<keyword evidence="13 15" id="KW-0472">Membrane</keyword>
<evidence type="ECO:0000256" key="13">
    <source>
        <dbReference type="ARBA" id="ARBA00023136"/>
    </source>
</evidence>
<keyword evidence="7 15" id="KW-0812">Transmembrane</keyword>
<feature type="transmembrane region" description="Helical" evidence="15">
    <location>
        <begin position="6"/>
        <end position="21"/>
    </location>
</feature>
<reference evidence="16" key="1">
    <citation type="journal article" date="2018" name="Mitochondrial DNA Part B Resour">
        <title>Complete mitochondrial genome analysis of Distolasterias nipon (Echinodermata, Asteroidea, Forcipulatida).</title>
        <authorList>
            <person name="Lee T."/>
            <person name="Shin S."/>
        </authorList>
    </citation>
    <scope>NUCLEOTIDE SEQUENCE</scope>
</reference>
<feature type="transmembrane region" description="Helical" evidence="15">
    <location>
        <begin position="54"/>
        <end position="73"/>
    </location>
</feature>